<name>A0AAV2TDV2_CALDB</name>
<protein>
    <recommendedName>
        <fullName evidence="7">Heat shock protein 70</fullName>
    </recommendedName>
</protein>
<dbReference type="Proteomes" id="UP001497525">
    <property type="component" value="Unassembled WGS sequence"/>
</dbReference>
<proteinExistence type="inferred from homology"/>
<evidence type="ECO:0000313" key="6">
    <source>
        <dbReference type="Proteomes" id="UP001497525"/>
    </source>
</evidence>
<comment type="similarity">
    <text evidence="1 4">Belongs to the heat shock protein 70 family.</text>
</comment>
<accession>A0AAV2TDV2</accession>
<comment type="caution">
    <text evidence="5">The sequence shown here is derived from an EMBL/GenBank/DDBJ whole genome shotgun (WGS) entry which is preliminary data.</text>
</comment>
<dbReference type="GO" id="GO:0140662">
    <property type="term" value="F:ATP-dependent protein folding chaperone"/>
    <property type="evidence" value="ECO:0007669"/>
    <property type="project" value="InterPro"/>
</dbReference>
<dbReference type="EMBL" id="CAXLJL010000190">
    <property type="protein sequence ID" value="CAL5134249.1"/>
    <property type="molecule type" value="Genomic_DNA"/>
</dbReference>
<dbReference type="SUPFAM" id="SSF100934">
    <property type="entry name" value="Heat shock protein 70kD (HSP70), C-terminal subdomain"/>
    <property type="match status" value="1"/>
</dbReference>
<dbReference type="FunFam" id="3.90.640.10:FF:000003">
    <property type="entry name" value="Molecular chaperone DnaK"/>
    <property type="match status" value="1"/>
</dbReference>
<dbReference type="AlphaFoldDB" id="A0AAV2TDV2"/>
<dbReference type="GO" id="GO:0005524">
    <property type="term" value="F:ATP binding"/>
    <property type="evidence" value="ECO:0007669"/>
    <property type="project" value="UniProtKB-KW"/>
</dbReference>
<evidence type="ECO:0000256" key="1">
    <source>
        <dbReference type="ARBA" id="ARBA00007381"/>
    </source>
</evidence>
<dbReference type="Gene3D" id="3.30.30.30">
    <property type="match status" value="1"/>
</dbReference>
<dbReference type="InterPro" id="IPR043129">
    <property type="entry name" value="ATPase_NBD"/>
</dbReference>
<evidence type="ECO:0008006" key="7">
    <source>
        <dbReference type="Google" id="ProtNLM"/>
    </source>
</evidence>
<dbReference type="PRINTS" id="PR00301">
    <property type="entry name" value="HEATSHOCK70"/>
</dbReference>
<dbReference type="Gene3D" id="3.30.420.40">
    <property type="match status" value="2"/>
</dbReference>
<gene>
    <name evidence="5" type="ORF">CDAUBV1_LOCUS7462</name>
</gene>
<keyword evidence="3 4" id="KW-0067">ATP-binding</keyword>
<dbReference type="InterPro" id="IPR018181">
    <property type="entry name" value="Heat_shock_70_CS"/>
</dbReference>
<dbReference type="Pfam" id="PF00012">
    <property type="entry name" value="HSP70"/>
    <property type="match status" value="1"/>
</dbReference>
<dbReference type="Gene3D" id="1.20.1270.10">
    <property type="match status" value="1"/>
</dbReference>
<sequence length="613" mass="68921">MPLAIGIDLGTTNCCVAICRDGRVDVLANAEGQLTTPSYITFTENCSIIGSQAKDQLLINPSNTVYDFKRLIGRRMDDPTLQEDIKHWPFSVTQEANRIKTKVQYRKETKMFLPEQLSSMLLGEMRKIAEKNLGEVVTDAVITVPAYFNSTQREATKNAGLIAGLNVLQLLDEPTAAAIAYGFDKDSTVEQNLLVFDFGGGTLDVSVLNVAGKKFTVRATAGDNHLGGEDIDQNLVNKFIDEINDQFHIDVSNDQSVIYNLHNQCEQAKKRLSSAREVKIDLECLKVGHPCQRTLTREEFDQLNECLFQKALKKVDQALADAKLGKSEINQVILAGGSSRIPKMQELLSAYFSEQPLNKSVNPDEVVASGAAIFAASLSAEKNEGVLDMEVVNVIPYSLGWEIHSGQMVIAIGRNTPFPTEHTLCTTTVCDNQKEIKYKIYEGEHAVAKDNRFLDEFTIPIINTGERGVPKVRLTFSVDKNGILTVTAREKDTTNERHLRITRIYESLSEEEIQEIARQTESFRLENEKHYERLSIWNEVETEIYSIKKQAKAELDAHRLSPSRYKQIVDTCDGTSKWLESNRMASKEEFEKKRDESIALKRPFQYFTSSDPQ</sequence>
<dbReference type="SUPFAM" id="SSF100920">
    <property type="entry name" value="Heat shock protein 70kD (HSP70), peptide-binding domain"/>
    <property type="match status" value="1"/>
</dbReference>
<reference evidence="5" key="1">
    <citation type="submission" date="2024-06" db="EMBL/GenBank/DDBJ databases">
        <authorList>
            <person name="Liu X."/>
            <person name="Lenzi L."/>
            <person name="Haldenby T S."/>
            <person name="Uol C."/>
        </authorList>
    </citation>
    <scope>NUCLEOTIDE SEQUENCE</scope>
</reference>
<dbReference type="InterPro" id="IPR013126">
    <property type="entry name" value="Hsp_70_fam"/>
</dbReference>
<evidence type="ECO:0000313" key="5">
    <source>
        <dbReference type="EMBL" id="CAL5134249.1"/>
    </source>
</evidence>
<dbReference type="CDD" id="cd24028">
    <property type="entry name" value="ASKHA_NBD_HSP70_HSPA1-like"/>
    <property type="match status" value="1"/>
</dbReference>
<dbReference type="InterPro" id="IPR029047">
    <property type="entry name" value="HSP70_peptide-bd_sf"/>
</dbReference>
<dbReference type="FunFam" id="3.30.30.30:FF:000001">
    <property type="entry name" value="heat shock 70 kDa protein-like"/>
    <property type="match status" value="1"/>
</dbReference>
<dbReference type="SUPFAM" id="SSF53067">
    <property type="entry name" value="Actin-like ATPase domain"/>
    <property type="match status" value="2"/>
</dbReference>
<evidence type="ECO:0000256" key="2">
    <source>
        <dbReference type="ARBA" id="ARBA00022741"/>
    </source>
</evidence>
<dbReference type="PROSITE" id="PS01036">
    <property type="entry name" value="HSP70_3"/>
    <property type="match status" value="1"/>
</dbReference>
<dbReference type="InterPro" id="IPR029048">
    <property type="entry name" value="HSP70_C_sf"/>
</dbReference>
<dbReference type="PROSITE" id="PS00297">
    <property type="entry name" value="HSP70_1"/>
    <property type="match status" value="1"/>
</dbReference>
<keyword evidence="2 4" id="KW-0547">Nucleotide-binding</keyword>
<dbReference type="Gene3D" id="2.60.34.10">
    <property type="entry name" value="Substrate Binding Domain Of DNAk, Chain A, domain 1"/>
    <property type="match status" value="1"/>
</dbReference>
<dbReference type="Gene3D" id="3.90.640.10">
    <property type="entry name" value="Actin, Chain A, domain 4"/>
    <property type="match status" value="1"/>
</dbReference>
<organism evidence="5 6">
    <name type="scientific">Calicophoron daubneyi</name>
    <name type="common">Rumen fluke</name>
    <name type="synonym">Paramphistomum daubneyi</name>
    <dbReference type="NCBI Taxonomy" id="300641"/>
    <lineage>
        <taxon>Eukaryota</taxon>
        <taxon>Metazoa</taxon>
        <taxon>Spiralia</taxon>
        <taxon>Lophotrochozoa</taxon>
        <taxon>Platyhelminthes</taxon>
        <taxon>Trematoda</taxon>
        <taxon>Digenea</taxon>
        <taxon>Plagiorchiida</taxon>
        <taxon>Pronocephalata</taxon>
        <taxon>Paramphistomoidea</taxon>
        <taxon>Paramphistomidae</taxon>
        <taxon>Calicophoron</taxon>
    </lineage>
</organism>
<evidence type="ECO:0000256" key="3">
    <source>
        <dbReference type="ARBA" id="ARBA00022840"/>
    </source>
</evidence>
<dbReference type="PROSITE" id="PS00329">
    <property type="entry name" value="HSP70_2"/>
    <property type="match status" value="1"/>
</dbReference>
<evidence type="ECO:0000256" key="4">
    <source>
        <dbReference type="RuleBase" id="RU003322"/>
    </source>
</evidence>
<dbReference type="FunFam" id="3.30.420.40:FF:000004">
    <property type="entry name" value="Molecular chaperone DnaK"/>
    <property type="match status" value="1"/>
</dbReference>
<dbReference type="PANTHER" id="PTHR19375">
    <property type="entry name" value="HEAT SHOCK PROTEIN 70KDA"/>
    <property type="match status" value="1"/>
</dbReference>